<keyword evidence="3" id="KW-1185">Reference proteome</keyword>
<organism evidence="2 3">
    <name type="scientific">Methylobacterium jeotgali</name>
    <dbReference type="NCBI Taxonomy" id="381630"/>
    <lineage>
        <taxon>Bacteria</taxon>
        <taxon>Pseudomonadati</taxon>
        <taxon>Pseudomonadota</taxon>
        <taxon>Alphaproteobacteria</taxon>
        <taxon>Hyphomicrobiales</taxon>
        <taxon>Methylobacteriaceae</taxon>
        <taxon>Methylobacterium</taxon>
    </lineage>
</organism>
<evidence type="ECO:0000313" key="3">
    <source>
        <dbReference type="Proteomes" id="UP001055102"/>
    </source>
</evidence>
<protein>
    <recommendedName>
        <fullName evidence="1">CheW-like domain-containing protein</fullName>
    </recommendedName>
</protein>
<evidence type="ECO:0000259" key="1">
    <source>
        <dbReference type="PROSITE" id="PS50851"/>
    </source>
</evidence>
<reference evidence="2" key="1">
    <citation type="journal article" date="2021" name="Front. Microbiol.">
        <title>Comprehensive Comparative Genomics and Phenotyping of Methylobacterium Species.</title>
        <authorList>
            <person name="Alessa O."/>
            <person name="Ogura Y."/>
            <person name="Fujitani Y."/>
            <person name="Takami H."/>
            <person name="Hayashi T."/>
            <person name="Sahin N."/>
            <person name="Tani A."/>
        </authorList>
    </citation>
    <scope>NUCLEOTIDE SEQUENCE</scope>
    <source>
        <strain evidence="2">LMG 23639</strain>
    </source>
</reference>
<gene>
    <name evidence="2" type="ORF">AOPFMNJM_1110</name>
</gene>
<dbReference type="PROSITE" id="PS50851">
    <property type="entry name" value="CHEW"/>
    <property type="match status" value="1"/>
</dbReference>
<accession>A0ABQ4SRG3</accession>
<proteinExistence type="predicted"/>
<sequence length="166" mass="16815">MPGRTVPALGFLLLDVAGTTCALPREAASEILPLPRLSPAPVAGPVLAGFLDLGGVPVPVLDLAGLLGLREGAARPGLYAHLVLAADRGSALLVDRVGDLVGADPEALGAVPEERTLNGCVVAGLPHEGRLVPVLDPARILSAEERARVSALTRAAAARLESLPVA</sequence>
<feature type="domain" description="CheW-like" evidence="1">
    <location>
        <begin position="8"/>
        <end position="146"/>
    </location>
</feature>
<dbReference type="SUPFAM" id="SSF50341">
    <property type="entry name" value="CheW-like"/>
    <property type="match status" value="1"/>
</dbReference>
<name>A0ABQ4SRG3_9HYPH</name>
<comment type="caution">
    <text evidence="2">The sequence shown here is derived from an EMBL/GenBank/DDBJ whole genome shotgun (WGS) entry which is preliminary data.</text>
</comment>
<dbReference type="Proteomes" id="UP001055102">
    <property type="component" value="Unassembled WGS sequence"/>
</dbReference>
<evidence type="ECO:0000313" key="2">
    <source>
        <dbReference type="EMBL" id="GJE05804.1"/>
    </source>
</evidence>
<dbReference type="Pfam" id="PF01584">
    <property type="entry name" value="CheW"/>
    <property type="match status" value="1"/>
</dbReference>
<dbReference type="Gene3D" id="2.40.50.180">
    <property type="entry name" value="CheA-289, Domain 4"/>
    <property type="match status" value="1"/>
</dbReference>
<dbReference type="Gene3D" id="2.30.30.40">
    <property type="entry name" value="SH3 Domains"/>
    <property type="match status" value="1"/>
</dbReference>
<dbReference type="RefSeq" id="WP_238274469.1">
    <property type="nucleotide sequence ID" value="NZ_BPQR01000018.1"/>
</dbReference>
<dbReference type="EMBL" id="BPQR01000018">
    <property type="protein sequence ID" value="GJE05804.1"/>
    <property type="molecule type" value="Genomic_DNA"/>
</dbReference>
<dbReference type="InterPro" id="IPR036061">
    <property type="entry name" value="CheW-like_dom_sf"/>
</dbReference>
<reference evidence="2" key="2">
    <citation type="submission" date="2021-08" db="EMBL/GenBank/DDBJ databases">
        <authorList>
            <person name="Tani A."/>
            <person name="Ola A."/>
            <person name="Ogura Y."/>
            <person name="Katsura K."/>
            <person name="Hayashi T."/>
        </authorList>
    </citation>
    <scope>NUCLEOTIDE SEQUENCE</scope>
    <source>
        <strain evidence="2">LMG 23639</strain>
    </source>
</reference>
<dbReference type="SMART" id="SM00260">
    <property type="entry name" value="CheW"/>
    <property type="match status" value="1"/>
</dbReference>
<dbReference type="InterPro" id="IPR002545">
    <property type="entry name" value="CheW-lke_dom"/>
</dbReference>